<protein>
    <recommendedName>
        <fullName evidence="4">Tetratricopeptide repeat protein</fullName>
    </recommendedName>
</protein>
<evidence type="ECO:0008006" key="4">
    <source>
        <dbReference type="Google" id="ProtNLM"/>
    </source>
</evidence>
<gene>
    <name evidence="2" type="ORF">Q4521_08005</name>
</gene>
<sequence>MKAILFFLYALSFTLLTVAHADEEKDFAQAYSQYTQALEKGDAKAALQYAKKTYDLGMLVLEPDSESLLAVTDNYAALLLKKGDSKGALKLYKAVLADNERAYGRYAKSLVPILESIYKIEAKYSPKSAEDVKVRYLKLLYRHNPGEIARSMDEGVLPPADNVSDVAADITATTGLSVKTYEGDHWSILFTGNNDEGAKIFDQQLEISYRSIREFLISANLAVKPLDTKLVAILFQDEAEYMDYLKKKDYLIRGKGSYSERAGLLIMHDNLSKRSDWNFFKQTNFITKEALQQVAVAANVFSTTKTYYPLWLYDGLAYSFEFNDIKQPFGPHTQNISSTNWSRAQDLIDNGGWLSIQDLVRLDNLEEKEKSNKEVLYIMGTYLVRFLYEQRGDELIDYLLLLPKQNKNAQKSMYREKAFRKAFGDPEDLDKDWRRFLKNEGIELKL</sequence>
<dbReference type="EMBL" id="JAUOPB010000005">
    <property type="protein sequence ID" value="MDO6422414.1"/>
    <property type="molecule type" value="Genomic_DNA"/>
</dbReference>
<organism evidence="2 3">
    <name type="scientific">Saccharophagus degradans</name>
    <dbReference type="NCBI Taxonomy" id="86304"/>
    <lineage>
        <taxon>Bacteria</taxon>
        <taxon>Pseudomonadati</taxon>
        <taxon>Pseudomonadota</taxon>
        <taxon>Gammaproteobacteria</taxon>
        <taxon>Cellvibrionales</taxon>
        <taxon>Cellvibrionaceae</taxon>
        <taxon>Saccharophagus</taxon>
    </lineage>
</organism>
<feature type="signal peptide" evidence="1">
    <location>
        <begin position="1"/>
        <end position="21"/>
    </location>
</feature>
<dbReference type="RefSeq" id="WP_216063228.1">
    <property type="nucleotide sequence ID" value="NZ_JAHKPP010000009.1"/>
</dbReference>
<keyword evidence="1" id="KW-0732">Signal</keyword>
<name>A0AAW7X4D9_9GAMM</name>
<evidence type="ECO:0000313" key="3">
    <source>
        <dbReference type="Proteomes" id="UP001169760"/>
    </source>
</evidence>
<dbReference type="AlphaFoldDB" id="A0AAW7X4D9"/>
<feature type="chain" id="PRO_5043342111" description="Tetratricopeptide repeat protein" evidence="1">
    <location>
        <begin position="22"/>
        <end position="446"/>
    </location>
</feature>
<dbReference type="Proteomes" id="UP001169760">
    <property type="component" value="Unassembled WGS sequence"/>
</dbReference>
<evidence type="ECO:0000313" key="2">
    <source>
        <dbReference type="EMBL" id="MDO6422414.1"/>
    </source>
</evidence>
<comment type="caution">
    <text evidence="2">The sequence shown here is derived from an EMBL/GenBank/DDBJ whole genome shotgun (WGS) entry which is preliminary data.</text>
</comment>
<evidence type="ECO:0000256" key="1">
    <source>
        <dbReference type="SAM" id="SignalP"/>
    </source>
</evidence>
<reference evidence="2" key="1">
    <citation type="submission" date="2023-07" db="EMBL/GenBank/DDBJ databases">
        <title>Genome content predicts the carbon catabolic preferences of heterotrophic bacteria.</title>
        <authorList>
            <person name="Gralka M."/>
        </authorList>
    </citation>
    <scope>NUCLEOTIDE SEQUENCE</scope>
    <source>
        <strain evidence="2">I3M17_2</strain>
    </source>
</reference>
<accession>A0AAW7X4D9</accession>
<proteinExistence type="predicted"/>